<gene>
    <name evidence="2" type="ORF">ABFB10_19530</name>
</gene>
<evidence type="ECO:0000313" key="2">
    <source>
        <dbReference type="EMBL" id="MEN9062842.1"/>
    </source>
</evidence>
<protein>
    <recommendedName>
        <fullName evidence="4">Phage tail tape measure protein</fullName>
    </recommendedName>
</protein>
<evidence type="ECO:0000256" key="1">
    <source>
        <dbReference type="SAM" id="MobiDB-lite"/>
    </source>
</evidence>
<accession>A0AAW9SJG9</accession>
<proteinExistence type="predicted"/>
<sequence>MIEGQRALSSGMRAPLDSLQCDAAGGHRRHRGCGQCCCGTAARLDEALAGAEGGGKSGGGGAASGAEKLKDKLSEVEQKARSASETLRQSFTGTFKEVLSGAKTFGEGVMTILQKITDMMLDQVGNLLFSGVSDWLGNAMITPFASAGNLPGFANGTDSAPGGLAWVGERGRELVNLPSGSQVIPHHKIRQSAGPRSVAMSVDPVINMPINIETLPGETAEVTRTPEGGMNIRMVRQVMRNELASGSMDSAMRQRWGGRPLPKGS</sequence>
<feature type="compositionally biased region" description="Basic and acidic residues" evidence="1">
    <location>
        <begin position="67"/>
        <end position="82"/>
    </location>
</feature>
<evidence type="ECO:0000313" key="3">
    <source>
        <dbReference type="Proteomes" id="UP001428774"/>
    </source>
</evidence>
<dbReference type="RefSeq" id="WP_347167768.1">
    <property type="nucleotide sequence ID" value="NZ_JBDNCH010000002.1"/>
</dbReference>
<feature type="region of interest" description="Disordered" evidence="1">
    <location>
        <begin position="244"/>
        <end position="265"/>
    </location>
</feature>
<dbReference type="Proteomes" id="UP001428774">
    <property type="component" value="Unassembled WGS sequence"/>
</dbReference>
<feature type="region of interest" description="Disordered" evidence="1">
    <location>
        <begin position="52"/>
        <end position="86"/>
    </location>
</feature>
<dbReference type="AlphaFoldDB" id="A0AAW9SJG9"/>
<evidence type="ECO:0008006" key="4">
    <source>
        <dbReference type="Google" id="ProtNLM"/>
    </source>
</evidence>
<reference evidence="2 3" key="1">
    <citation type="submission" date="2024-05" db="EMBL/GenBank/DDBJ databases">
        <title>Genome sequence of Ponticoccus litoralis KCCM 90028.</title>
        <authorList>
            <person name="Kim J.M."/>
            <person name="Lee J.K."/>
            <person name="Choi B.J."/>
            <person name="Bayburt H."/>
            <person name="Baek J.H."/>
            <person name="Jeon C.O."/>
        </authorList>
    </citation>
    <scope>NUCLEOTIDE SEQUENCE [LARGE SCALE GENOMIC DNA]</scope>
    <source>
        <strain evidence="2 3">KCCM 90028</strain>
    </source>
</reference>
<feature type="compositionally biased region" description="Gly residues" evidence="1">
    <location>
        <begin position="52"/>
        <end position="63"/>
    </location>
</feature>
<keyword evidence="3" id="KW-1185">Reference proteome</keyword>
<dbReference type="EMBL" id="JBDNCH010000002">
    <property type="protein sequence ID" value="MEN9062842.1"/>
    <property type="molecule type" value="Genomic_DNA"/>
</dbReference>
<comment type="caution">
    <text evidence="2">The sequence shown here is derived from an EMBL/GenBank/DDBJ whole genome shotgun (WGS) entry which is preliminary data.</text>
</comment>
<name>A0AAW9SJG9_9RHOB</name>
<organism evidence="2 3">
    <name type="scientific">Ponticoccus litoralis</name>
    <dbReference type="NCBI Taxonomy" id="422297"/>
    <lineage>
        <taxon>Bacteria</taxon>
        <taxon>Pseudomonadati</taxon>
        <taxon>Pseudomonadota</taxon>
        <taxon>Alphaproteobacteria</taxon>
        <taxon>Rhodobacterales</taxon>
        <taxon>Roseobacteraceae</taxon>
        <taxon>Ponticoccus</taxon>
    </lineage>
</organism>